<comment type="similarity">
    <text evidence="7">Belongs to the TDD superfamily. TSR3 family.</text>
</comment>
<feature type="domain" description="16S/18S rRNA aminocarboxypropyltransferase Tsr3 C-terminal" evidence="8">
    <location>
        <begin position="43"/>
        <end position="166"/>
    </location>
</feature>
<reference evidence="10 11" key="1">
    <citation type="submission" date="2018-12" db="EMBL/GenBank/DDBJ databases">
        <title>The complete genome of the methanogenic archaea of the candidate phylum Verstraetearchaeota, obtained from the metagenome of underground thermal water.</title>
        <authorList>
            <person name="Kadnikov V.V."/>
            <person name="Mardanov A.V."/>
            <person name="Beletsky A.V."/>
            <person name="Karnachuk O.V."/>
            <person name="Ravin N.V."/>
        </authorList>
    </citation>
    <scope>NUCLEOTIDE SEQUENCE [LARGE SCALE GENOMIC DNA]</scope>
    <source>
        <strain evidence="10">Ch88</strain>
    </source>
</reference>
<dbReference type="PANTHER" id="PTHR20426:SF0">
    <property type="entry name" value="18S RRNA AMINOCARBOXYPROPYLTRANSFERASE"/>
    <property type="match status" value="1"/>
</dbReference>
<dbReference type="InterPro" id="IPR007177">
    <property type="entry name" value="Tsr3_C"/>
</dbReference>
<dbReference type="InterPro" id="IPR022968">
    <property type="entry name" value="Tsr3-like"/>
</dbReference>
<keyword evidence="4 7" id="KW-0698">rRNA processing</keyword>
<comment type="caution">
    <text evidence="10">The sequence shown here is derived from an EMBL/GenBank/DDBJ whole genome shotgun (WGS) entry which is preliminary data.</text>
</comment>
<accession>A0A3S3TQZ1</accession>
<dbReference type="EMBL" id="RXGA01000004">
    <property type="protein sequence ID" value="RWX72713.1"/>
    <property type="molecule type" value="Genomic_DNA"/>
</dbReference>
<evidence type="ECO:0000313" key="10">
    <source>
        <dbReference type="EMBL" id="RWX72713.1"/>
    </source>
</evidence>
<keyword evidence="5 7" id="KW-0808">Transferase</keyword>
<evidence type="ECO:0000256" key="6">
    <source>
        <dbReference type="ARBA" id="ARBA00022691"/>
    </source>
</evidence>
<comment type="function">
    <text evidence="7">Aminocarboxypropyltransferase that catalyzes the aminocarboxypropyl transfer on pseudouridine corresponding to position 914 in M.jannaschii 16S rRNA. It constitutes the last step in biosynthesis of the hypermodified N1-methyl-N3-(3-amino-3-carboxypropyl) pseudouridine (m1acp3-Psi).</text>
</comment>
<proteinExistence type="inferred from homology"/>
<dbReference type="GO" id="GO:0000455">
    <property type="term" value="P:enzyme-directed rRNA pseudouridine synthesis"/>
    <property type="evidence" value="ECO:0007669"/>
    <property type="project" value="UniProtKB-UniRule"/>
</dbReference>
<evidence type="ECO:0000256" key="3">
    <source>
        <dbReference type="ARBA" id="ARBA00022517"/>
    </source>
</evidence>
<feature type="binding site" evidence="7">
    <location>
        <position position="108"/>
    </location>
    <ligand>
        <name>S-adenosyl-L-methionine</name>
        <dbReference type="ChEBI" id="CHEBI:59789"/>
    </ligand>
</feature>
<keyword evidence="2 7" id="KW-0963">Cytoplasm</keyword>
<protein>
    <recommendedName>
        <fullName evidence="1 7">16S rRNA aminocarboxypropyltransferase</fullName>
        <ecNumber evidence="7">2.5.1.157</ecNumber>
    </recommendedName>
</protein>
<dbReference type="GO" id="GO:0005737">
    <property type="term" value="C:cytoplasm"/>
    <property type="evidence" value="ECO:0007669"/>
    <property type="project" value="UniProtKB-SubCell"/>
</dbReference>
<dbReference type="PANTHER" id="PTHR20426">
    <property type="entry name" value="RIBOSOME BIOGENESIS PROTEIN TSR3 HOMOLOG"/>
    <property type="match status" value="1"/>
</dbReference>
<feature type="binding site" evidence="7">
    <location>
        <position position="89"/>
    </location>
    <ligand>
        <name>S-adenosyl-L-methionine</name>
        <dbReference type="ChEBI" id="CHEBI:59789"/>
    </ligand>
</feature>
<feature type="binding site" evidence="7">
    <location>
        <position position="104"/>
    </location>
    <ligand>
        <name>S-adenosyl-L-methionine</name>
        <dbReference type="ChEBI" id="CHEBI:59789"/>
    </ligand>
</feature>
<comment type="subcellular location">
    <subcellularLocation>
        <location evidence="7">Cytoplasm</location>
    </subcellularLocation>
</comment>
<keyword evidence="3 7" id="KW-0690">Ribosome biogenesis</keyword>
<evidence type="ECO:0000256" key="1">
    <source>
        <dbReference type="ARBA" id="ARBA00014114"/>
    </source>
</evidence>
<evidence type="ECO:0000256" key="5">
    <source>
        <dbReference type="ARBA" id="ARBA00022679"/>
    </source>
</evidence>
<name>A0A3S3TQZ1_METS7</name>
<evidence type="ECO:0000313" key="11">
    <source>
        <dbReference type="Proteomes" id="UP000288215"/>
    </source>
</evidence>
<organism evidence="10 11">
    <name type="scientific">Methanosuratincola subterraneus</name>
    <dbReference type="NCBI Taxonomy" id="2593994"/>
    <lineage>
        <taxon>Archaea</taxon>
        <taxon>Thermoproteota</taxon>
        <taxon>Methanosuratincolia</taxon>
        <taxon>Candidatus Methanomethylicales</taxon>
        <taxon>Candidatus Methanomethylicaceae</taxon>
        <taxon>Candidatus Methanosuratincola (ex Vanwonterghem et al. 2016)</taxon>
    </lineage>
</organism>
<evidence type="ECO:0000256" key="4">
    <source>
        <dbReference type="ARBA" id="ARBA00022552"/>
    </source>
</evidence>
<feature type="binding site" evidence="7">
    <location>
        <position position="18"/>
    </location>
    <ligand>
        <name>S-adenosyl-L-methionine</name>
        <dbReference type="ChEBI" id="CHEBI:59789"/>
    </ligand>
</feature>
<feature type="domain" description="RNase L inhibitor RLI-like possible metal-binding" evidence="9">
    <location>
        <begin position="3"/>
        <end position="28"/>
    </location>
</feature>
<gene>
    <name evidence="10" type="ORF">Metus_1572</name>
</gene>
<sequence length="178" mass="20044">MPRIYIYHKRECDVKKCTALKLGKLRLAEIVYNIRGIPRGSLLLYPFCENVLSPGDKEIVSRGALAAIDCSWNQFQSERIPRSLAQRKLPFLLAANPVNYSVPYRLSTLEALAAALYIMGFAEDSSLLLSKAKWGAAFLTLNAEPLSLYSKAKSQEEIREIEREYLSLYGVTNHEGKS</sequence>
<dbReference type="Pfam" id="PF04034">
    <property type="entry name" value="Ribo_biogen_C"/>
    <property type="match status" value="1"/>
</dbReference>
<keyword evidence="6 7" id="KW-0949">S-adenosyl-L-methionine</keyword>
<dbReference type="Pfam" id="PF04068">
    <property type="entry name" value="Fer4_RLI"/>
    <property type="match status" value="1"/>
</dbReference>
<dbReference type="EC" id="2.5.1.157" evidence="7"/>
<dbReference type="GO" id="GO:1904047">
    <property type="term" value="F:S-adenosyl-L-methionine binding"/>
    <property type="evidence" value="ECO:0007669"/>
    <property type="project" value="UniProtKB-UniRule"/>
</dbReference>
<dbReference type="AlphaFoldDB" id="A0A3S3TQZ1"/>
<dbReference type="GO" id="GO:0106388">
    <property type="term" value="F:rRNA small subunit aminocarboxypropyltransferase activity"/>
    <property type="evidence" value="ECO:0007669"/>
    <property type="project" value="UniProtKB-EC"/>
</dbReference>
<evidence type="ECO:0000259" key="8">
    <source>
        <dbReference type="Pfam" id="PF04034"/>
    </source>
</evidence>
<evidence type="ECO:0000256" key="2">
    <source>
        <dbReference type="ARBA" id="ARBA00022490"/>
    </source>
</evidence>
<dbReference type="HAMAP" id="MF_01116">
    <property type="entry name" value="TSR3"/>
    <property type="match status" value="1"/>
</dbReference>
<feature type="binding site" evidence="7">
    <location>
        <position position="68"/>
    </location>
    <ligand>
        <name>S-adenosyl-L-methionine</name>
        <dbReference type="ChEBI" id="CHEBI:59789"/>
    </ligand>
</feature>
<dbReference type="InterPro" id="IPR007209">
    <property type="entry name" value="RNaseL-inhib-like_metal-bd_dom"/>
</dbReference>
<comment type="catalytic activity">
    <reaction evidence="7">
        <text>an N(1)-methylpseudouridine in rRNA + S-adenosyl-L-methionine = N(1)-methyl-N(3)-[(3S)-3-amino-3-carboxypropyl]pseudouridine in rRNA + S-methyl-5'-thioadenosine + H(+)</text>
        <dbReference type="Rhea" id="RHEA:63296"/>
        <dbReference type="Rhea" id="RHEA-COMP:11634"/>
        <dbReference type="Rhea" id="RHEA-COMP:16310"/>
        <dbReference type="ChEBI" id="CHEBI:15378"/>
        <dbReference type="ChEBI" id="CHEBI:17509"/>
        <dbReference type="ChEBI" id="CHEBI:59789"/>
        <dbReference type="ChEBI" id="CHEBI:74890"/>
        <dbReference type="ChEBI" id="CHEBI:146234"/>
        <dbReference type="EC" id="2.5.1.157"/>
    </reaction>
</comment>
<dbReference type="Proteomes" id="UP000288215">
    <property type="component" value="Unassembled WGS sequence"/>
</dbReference>
<dbReference type="NCBIfam" id="NF002621">
    <property type="entry name" value="PRK02287.1"/>
    <property type="match status" value="1"/>
</dbReference>
<evidence type="ECO:0000256" key="7">
    <source>
        <dbReference type="HAMAP-Rule" id="MF_01116"/>
    </source>
</evidence>
<evidence type="ECO:0000259" key="9">
    <source>
        <dbReference type="Pfam" id="PF04068"/>
    </source>
</evidence>